<dbReference type="RefSeq" id="WP_092238682.1">
    <property type="nucleotide sequence ID" value="NZ_FNLL01000030.1"/>
</dbReference>
<protein>
    <recommendedName>
        <fullName evidence="3">PAS fold-containing protein</fullName>
    </recommendedName>
</protein>
<dbReference type="CDD" id="cd00130">
    <property type="entry name" value="PAS"/>
    <property type="match status" value="1"/>
</dbReference>
<name>A0A1H2KD46_9BACT</name>
<reference evidence="2" key="1">
    <citation type="submission" date="2016-10" db="EMBL/GenBank/DDBJ databases">
        <authorList>
            <person name="Varghese N."/>
            <person name="Submissions S."/>
        </authorList>
    </citation>
    <scope>NUCLEOTIDE SEQUENCE [LARGE SCALE GENOMIC DNA]</scope>
    <source>
        <strain evidence="2">DSM 3384</strain>
    </source>
</reference>
<evidence type="ECO:0000313" key="1">
    <source>
        <dbReference type="EMBL" id="SDU66215.1"/>
    </source>
</evidence>
<dbReference type="InterPro" id="IPR000014">
    <property type="entry name" value="PAS"/>
</dbReference>
<dbReference type="EMBL" id="FNLL01000030">
    <property type="protein sequence ID" value="SDU66215.1"/>
    <property type="molecule type" value="Genomic_DNA"/>
</dbReference>
<dbReference type="Gene3D" id="3.30.450.20">
    <property type="entry name" value="PAS domain"/>
    <property type="match status" value="1"/>
</dbReference>
<dbReference type="InterPro" id="IPR035965">
    <property type="entry name" value="PAS-like_dom_sf"/>
</dbReference>
<organism evidence="1 2">
    <name type="scientific">Desulfobacula phenolica</name>
    <dbReference type="NCBI Taxonomy" id="90732"/>
    <lineage>
        <taxon>Bacteria</taxon>
        <taxon>Pseudomonadati</taxon>
        <taxon>Thermodesulfobacteriota</taxon>
        <taxon>Desulfobacteria</taxon>
        <taxon>Desulfobacterales</taxon>
        <taxon>Desulfobacteraceae</taxon>
        <taxon>Desulfobacula</taxon>
    </lineage>
</organism>
<proteinExistence type="predicted"/>
<dbReference type="SUPFAM" id="SSF55785">
    <property type="entry name" value="PYP-like sensor domain (PAS domain)"/>
    <property type="match status" value="1"/>
</dbReference>
<gene>
    <name evidence="1" type="ORF">SAMN04487931_1305</name>
</gene>
<keyword evidence="2" id="KW-1185">Reference proteome</keyword>
<evidence type="ECO:0000313" key="2">
    <source>
        <dbReference type="Proteomes" id="UP000199608"/>
    </source>
</evidence>
<evidence type="ECO:0008006" key="3">
    <source>
        <dbReference type="Google" id="ProtNLM"/>
    </source>
</evidence>
<dbReference type="Proteomes" id="UP000199608">
    <property type="component" value="Unassembled WGS sequence"/>
</dbReference>
<sequence length="110" mass="12321">MEFLPPPSYKLVRVNPSLLNTLGESSLDILGRSLVNYVESSFKIQFQKRIKKVLSIGLPNIFHMRLIPVGEPSIEVRAIHFPVVDETGRIIRIGGHGRIVKANAQLSVFD</sequence>
<dbReference type="AlphaFoldDB" id="A0A1H2KD46"/>
<accession>A0A1H2KD46</accession>